<organism evidence="3 4">
    <name type="scientific">Puccinia sorghi</name>
    <dbReference type="NCBI Taxonomy" id="27349"/>
    <lineage>
        <taxon>Eukaryota</taxon>
        <taxon>Fungi</taxon>
        <taxon>Dikarya</taxon>
        <taxon>Basidiomycota</taxon>
        <taxon>Pucciniomycotina</taxon>
        <taxon>Pucciniomycetes</taxon>
        <taxon>Pucciniales</taxon>
        <taxon>Pucciniaceae</taxon>
        <taxon>Puccinia</taxon>
    </lineage>
</organism>
<dbReference type="PANTHER" id="PTHR45748:SF7">
    <property type="entry name" value="1-PHOSPHATIDYLINOSITOL 3-PHOSPHATE 5-KINASE-RELATED"/>
    <property type="match status" value="1"/>
</dbReference>
<dbReference type="EMBL" id="LAVV01008425">
    <property type="protein sequence ID" value="KNZ52837.1"/>
    <property type="molecule type" value="Genomic_DNA"/>
</dbReference>
<evidence type="ECO:0000313" key="3">
    <source>
        <dbReference type="EMBL" id="KNZ52837.1"/>
    </source>
</evidence>
<keyword evidence="1" id="KW-0418">Kinase</keyword>
<dbReference type="PROSITE" id="PS51455">
    <property type="entry name" value="PIPK"/>
    <property type="match status" value="1"/>
</dbReference>
<dbReference type="Proteomes" id="UP000037035">
    <property type="component" value="Unassembled WGS sequence"/>
</dbReference>
<gene>
    <name evidence="3" type="ORF">VP01_3430g2</name>
</gene>
<keyword evidence="1" id="KW-0808">Transferase</keyword>
<sequence length="106" mass="12493">MTSLAVNKPHFQIYYLKRLTCNWAGNVTRWPHKVLLDGNFYKSESRFNIVVWTSPIFFPKNYLLRLQASLHNNTLFLANHNVMDYSLAFGFDQKKQYIYIGIIGMV</sequence>
<dbReference type="GO" id="GO:0046854">
    <property type="term" value="P:phosphatidylinositol phosphate biosynthetic process"/>
    <property type="evidence" value="ECO:0007669"/>
    <property type="project" value="TreeGrafter"/>
</dbReference>
<name>A0A0L6UXB1_9BASI</name>
<dbReference type="AlphaFoldDB" id="A0A0L6UXB1"/>
<keyword evidence="1" id="KW-0067">ATP-binding</keyword>
<dbReference type="OrthoDB" id="158357at2759"/>
<dbReference type="SUPFAM" id="SSF56104">
    <property type="entry name" value="SAICAR synthase-like"/>
    <property type="match status" value="1"/>
</dbReference>
<evidence type="ECO:0000313" key="4">
    <source>
        <dbReference type="Proteomes" id="UP000037035"/>
    </source>
</evidence>
<accession>A0A0L6UXB1</accession>
<dbReference type="GO" id="GO:0010008">
    <property type="term" value="C:endosome membrane"/>
    <property type="evidence" value="ECO:0007669"/>
    <property type="project" value="TreeGrafter"/>
</dbReference>
<reference evidence="3 4" key="1">
    <citation type="submission" date="2015-08" db="EMBL/GenBank/DDBJ databases">
        <title>Next Generation Sequencing and Analysis of the Genome of Puccinia sorghi L Schw, the Causal Agent of Maize Common Rust.</title>
        <authorList>
            <person name="Rochi L."/>
            <person name="Burguener G."/>
            <person name="Darino M."/>
            <person name="Turjanski A."/>
            <person name="Kreff E."/>
            <person name="Dieguez M.J."/>
            <person name="Sacco F."/>
        </authorList>
    </citation>
    <scope>NUCLEOTIDE SEQUENCE [LARGE SCALE GENOMIC DNA]</scope>
    <source>
        <strain evidence="3 4">RO10H11247</strain>
    </source>
</reference>
<dbReference type="Gene3D" id="3.30.810.10">
    <property type="entry name" value="2-Layer Sandwich"/>
    <property type="match status" value="1"/>
</dbReference>
<comment type="caution">
    <text evidence="3">The sequence shown here is derived from an EMBL/GenBank/DDBJ whole genome shotgun (WGS) entry which is preliminary data.</text>
</comment>
<keyword evidence="1" id="KW-0547">Nucleotide-binding</keyword>
<protein>
    <recommendedName>
        <fullName evidence="2">PIPK domain-containing protein</fullName>
    </recommendedName>
</protein>
<dbReference type="VEuPathDB" id="FungiDB:VP01_3430g2"/>
<dbReference type="GO" id="GO:0005524">
    <property type="term" value="F:ATP binding"/>
    <property type="evidence" value="ECO:0007669"/>
    <property type="project" value="UniProtKB-UniRule"/>
</dbReference>
<dbReference type="InterPro" id="IPR027483">
    <property type="entry name" value="PInositol-4-P-4/5-kinase_C_sf"/>
</dbReference>
<dbReference type="InterPro" id="IPR002498">
    <property type="entry name" value="PInositol-4-P-4/5-kinase_core"/>
</dbReference>
<dbReference type="GO" id="GO:0000285">
    <property type="term" value="F:1-phosphatidylinositol-3-phosphate 5-kinase activity"/>
    <property type="evidence" value="ECO:0007669"/>
    <property type="project" value="TreeGrafter"/>
</dbReference>
<keyword evidence="4" id="KW-1185">Reference proteome</keyword>
<proteinExistence type="predicted"/>
<evidence type="ECO:0000259" key="2">
    <source>
        <dbReference type="PROSITE" id="PS51455"/>
    </source>
</evidence>
<dbReference type="PANTHER" id="PTHR45748">
    <property type="entry name" value="1-PHOSPHATIDYLINOSITOL 3-PHOSPHATE 5-KINASE-RELATED"/>
    <property type="match status" value="1"/>
</dbReference>
<feature type="domain" description="PIPK" evidence="2">
    <location>
        <begin position="1"/>
        <end position="106"/>
    </location>
</feature>
<dbReference type="GO" id="GO:0000329">
    <property type="term" value="C:fungal-type vacuole membrane"/>
    <property type="evidence" value="ECO:0007669"/>
    <property type="project" value="TreeGrafter"/>
</dbReference>
<dbReference type="STRING" id="27349.A0A0L6UXB1"/>
<evidence type="ECO:0000256" key="1">
    <source>
        <dbReference type="PROSITE-ProRule" id="PRU00781"/>
    </source>
</evidence>